<accession>A0A1V6Q9E1</accession>
<keyword evidence="2" id="KW-0653">Protein transport</keyword>
<dbReference type="EMBL" id="MDYN01000009">
    <property type="protein sequence ID" value="OQD85850.1"/>
    <property type="molecule type" value="Genomic_DNA"/>
</dbReference>
<dbReference type="InterPro" id="IPR036322">
    <property type="entry name" value="WD40_repeat_dom_sf"/>
</dbReference>
<feature type="region of interest" description="Disordered" evidence="4">
    <location>
        <begin position="1136"/>
        <end position="1168"/>
    </location>
</feature>
<dbReference type="PANTHER" id="PTHR12616">
    <property type="entry name" value="VACUOLAR PROTEIN SORTING VPS41"/>
    <property type="match status" value="1"/>
</dbReference>
<feature type="repeat" description="CHCR" evidence="3">
    <location>
        <begin position="882"/>
        <end position="1057"/>
    </location>
</feature>
<keyword evidence="7" id="KW-1185">Reference proteome</keyword>
<dbReference type="GO" id="GO:0030897">
    <property type="term" value="C:HOPS complex"/>
    <property type="evidence" value="ECO:0007669"/>
    <property type="project" value="TreeGrafter"/>
</dbReference>
<dbReference type="Pfam" id="PF23411">
    <property type="entry name" value="Beta-prop_Vps41"/>
    <property type="match status" value="2"/>
</dbReference>
<evidence type="ECO:0000313" key="7">
    <source>
        <dbReference type="Proteomes" id="UP000191672"/>
    </source>
</evidence>
<evidence type="ECO:0000256" key="2">
    <source>
        <dbReference type="ARBA" id="ARBA00022927"/>
    </source>
</evidence>
<dbReference type="Proteomes" id="UP000191672">
    <property type="component" value="Unassembled WGS sequence"/>
</dbReference>
<evidence type="ECO:0000256" key="3">
    <source>
        <dbReference type="PROSITE-ProRule" id="PRU01006"/>
    </source>
</evidence>
<feature type="domain" description="Vps41 beta-propeller" evidence="5">
    <location>
        <begin position="382"/>
        <end position="509"/>
    </location>
</feature>
<dbReference type="GO" id="GO:0034058">
    <property type="term" value="P:endosomal vesicle fusion"/>
    <property type="evidence" value="ECO:0007669"/>
    <property type="project" value="TreeGrafter"/>
</dbReference>
<evidence type="ECO:0000313" key="6">
    <source>
        <dbReference type="EMBL" id="OQD85850.1"/>
    </source>
</evidence>
<feature type="compositionally biased region" description="Polar residues" evidence="4">
    <location>
        <begin position="1142"/>
        <end position="1159"/>
    </location>
</feature>
<feature type="region of interest" description="Disordered" evidence="4">
    <location>
        <begin position="1202"/>
        <end position="1239"/>
    </location>
</feature>
<name>A0A1V6Q9E1_9EURO</name>
<dbReference type="FunFam" id="1.25.40.10:FF:000510">
    <property type="entry name" value="Vacuolar assembly protein, putative"/>
    <property type="match status" value="1"/>
</dbReference>
<dbReference type="GO" id="GO:0016236">
    <property type="term" value="P:macroautophagy"/>
    <property type="evidence" value="ECO:0007669"/>
    <property type="project" value="TreeGrafter"/>
</dbReference>
<dbReference type="GO" id="GO:0005770">
    <property type="term" value="C:late endosome"/>
    <property type="evidence" value="ECO:0007669"/>
    <property type="project" value="TreeGrafter"/>
</dbReference>
<keyword evidence="1" id="KW-0813">Transport</keyword>
<dbReference type="InterPro" id="IPR011990">
    <property type="entry name" value="TPR-like_helical_dom_sf"/>
</dbReference>
<feature type="region of interest" description="Disordered" evidence="4">
    <location>
        <begin position="549"/>
        <end position="576"/>
    </location>
</feature>
<feature type="compositionally biased region" description="Low complexity" evidence="4">
    <location>
        <begin position="1203"/>
        <end position="1215"/>
    </location>
</feature>
<dbReference type="InterPro" id="IPR045111">
    <property type="entry name" value="Vps41/Vps8"/>
</dbReference>
<dbReference type="Pfam" id="PF23556">
    <property type="entry name" value="TPR_Vps41"/>
    <property type="match status" value="2"/>
</dbReference>
<reference evidence="7" key="1">
    <citation type="journal article" date="2017" name="Nat. Microbiol.">
        <title>Global analysis of biosynthetic gene clusters reveals vast potential of secondary metabolite production in Penicillium species.</title>
        <authorList>
            <person name="Nielsen J.C."/>
            <person name="Grijseels S."/>
            <person name="Prigent S."/>
            <person name="Ji B."/>
            <person name="Dainat J."/>
            <person name="Nielsen K.F."/>
            <person name="Frisvad J.C."/>
            <person name="Workman M."/>
            <person name="Nielsen J."/>
        </authorList>
    </citation>
    <scope>NUCLEOTIDE SEQUENCE [LARGE SCALE GENOMIC DNA]</scope>
    <source>
        <strain evidence="7">IBT 31811</strain>
    </source>
</reference>
<evidence type="ECO:0000259" key="5">
    <source>
        <dbReference type="Pfam" id="PF23411"/>
    </source>
</evidence>
<dbReference type="SMART" id="SM00299">
    <property type="entry name" value="CLH"/>
    <property type="match status" value="1"/>
</dbReference>
<feature type="region of interest" description="Disordered" evidence="4">
    <location>
        <begin position="133"/>
        <end position="178"/>
    </location>
</feature>
<feature type="compositionally biased region" description="Polar residues" evidence="4">
    <location>
        <begin position="9"/>
        <end position="40"/>
    </location>
</feature>
<sequence length="1275" mass="139401">MDAPGATPANESAVQSTPEHSTSTARSRSPSDSTQNAQDRCQSDHDHSSNGSSNEEENEENEEDESDDEDEEPRLKYAYLTKHLGSVYRNGDATSSFLVAGDKMIVGTHNGNVSLRVYHAHSASVTSISISPFPPPLPNLKQDHSKQTQDDLRPPTRSSTNTGSIRGQKGKTNSTSVPNLPSNSIYIGTSSIDGNVCISSLVDPKDVLLRNFGRPVQSIALSPEYKSDRAFLSGGRAGELILTTGGRIGASSNSTTMGGAAATASSWLGSMGLASNSGKDTIIHSGEGAISTIRWSLSGKFVTWVNEEGIKIMRSNLHLDSSESEFAWKRISHIDRPNRPGWEEMASVWKARAEWIDQSALDSHDNLDVNDNPARSNVQSAVSVDKVEKLVVGWGGTVWVIDVHPDRASKTSKGEKLGSAEVVTILRTDCVVSGISLYTPRLLVILAYLETEIENANSGRGTGTRNRKRGLEPELRVIDIETKEEISADTLSVNRFEGLSASDYHLSVLPPWKTPEGQVVQRGALGALGYGLLDATMYSARLFGSGTSIRSTTSSGDKGSARAPPSFMSKHSVEEPLPKEVQDVSGAPGAKIFVHSPFDCVVAVRRDLADRLSWLDTHGQYEEAWNLVDEHPEAAGSIPDLSEIVSETAGRSQTSLGDFFADDRSSITTAGRSKVSAAEQEKARLGELWIQQLVSEEKWVEAGKICGKVIRNAPRWEHWAWIFIKRGKLDEINPHIPVDLNPSVSSAIYENILSHYVSRDLSKFKELIETWPSDLFDANNIAATIEAQLKSESVRGESENWRILTDCLAKLFLVAGHYREALRCYIRLQDGDAAMSLVREHRLLDAVTDDIPAFIMIRVSKEQMKSATKAELEELTSEPTRLLVSEAYTGIVIPDTVVSQLIAADRYLFLYFYLRALWRGESLPHEASKPRRGRGAHARDAASKLAADEGKALIDNFADTTVEVFADYDRPLLMEFLQTSISYSFDKATSICENHKFTPELIYLLSKMGQTKRALNLILSDLKDVSQAISFAKSQGDPDLWEDLLDYSMDKPKFIHGLLVEAGTAIDPIKLVRRIPSGLEIEGLREGLTRLIREHDLQASISQGAARVMQSEVALGMDSLRKGQRRGIKFDINEDREEDSILTPTAKTQSQDHLSQTSGAKKFAGTGQGRCGGCNAAFRATEREILVGFACGHVFHLSHLHAGTSQQQSGTSSDQSGDRTPRAMSPVDEPISTTASRTVGPKVTTARILRDKIGDGCRICALTREIESLGVDGEV</sequence>
<feature type="compositionally biased region" description="Basic and acidic residues" evidence="4">
    <location>
        <begin position="141"/>
        <end position="154"/>
    </location>
</feature>
<dbReference type="STRING" id="416450.A0A1V6Q9E1"/>
<feature type="region of interest" description="Disordered" evidence="4">
    <location>
        <begin position="1"/>
        <end position="72"/>
    </location>
</feature>
<dbReference type="PROSITE" id="PS50236">
    <property type="entry name" value="CHCR"/>
    <property type="match status" value="1"/>
</dbReference>
<dbReference type="PANTHER" id="PTHR12616:SF1">
    <property type="entry name" value="VACUOLAR PROTEIN SORTING-ASSOCIATED PROTEIN 41 HOMOLOG"/>
    <property type="match status" value="1"/>
</dbReference>
<dbReference type="AlphaFoldDB" id="A0A1V6Q9E1"/>
<feature type="compositionally biased region" description="Polar residues" evidence="4">
    <location>
        <begin position="156"/>
        <end position="178"/>
    </location>
</feature>
<dbReference type="GO" id="GO:0006623">
    <property type="term" value="P:protein targeting to vacuole"/>
    <property type="evidence" value="ECO:0007669"/>
    <property type="project" value="InterPro"/>
</dbReference>
<evidence type="ECO:0000256" key="1">
    <source>
        <dbReference type="ARBA" id="ARBA00022448"/>
    </source>
</evidence>
<dbReference type="SUPFAM" id="SSF50978">
    <property type="entry name" value="WD40 repeat-like"/>
    <property type="match status" value="1"/>
</dbReference>
<dbReference type="GO" id="GO:0009267">
    <property type="term" value="P:cellular response to starvation"/>
    <property type="evidence" value="ECO:0007669"/>
    <property type="project" value="TreeGrafter"/>
</dbReference>
<proteinExistence type="predicted"/>
<evidence type="ECO:0000256" key="4">
    <source>
        <dbReference type="SAM" id="MobiDB-lite"/>
    </source>
</evidence>
<dbReference type="InterPro" id="IPR057780">
    <property type="entry name" value="Beta-prop_Vps41"/>
</dbReference>
<organism evidence="6 7">
    <name type="scientific">Penicillium antarcticum</name>
    <dbReference type="NCBI Taxonomy" id="416450"/>
    <lineage>
        <taxon>Eukaryota</taxon>
        <taxon>Fungi</taxon>
        <taxon>Dikarya</taxon>
        <taxon>Ascomycota</taxon>
        <taxon>Pezizomycotina</taxon>
        <taxon>Eurotiomycetes</taxon>
        <taxon>Eurotiomycetidae</taxon>
        <taxon>Eurotiales</taxon>
        <taxon>Aspergillaceae</taxon>
        <taxon>Penicillium</taxon>
    </lineage>
</organism>
<feature type="domain" description="Vps41 beta-propeller" evidence="5">
    <location>
        <begin position="168"/>
        <end position="252"/>
    </location>
</feature>
<dbReference type="Gene3D" id="1.25.40.10">
    <property type="entry name" value="Tetratricopeptide repeat domain"/>
    <property type="match status" value="1"/>
</dbReference>
<dbReference type="InterPro" id="IPR000547">
    <property type="entry name" value="Clathrin_H-chain/VPS_repeat"/>
</dbReference>
<protein>
    <recommendedName>
        <fullName evidence="5">Vps41 beta-propeller domain-containing protein</fullName>
    </recommendedName>
</protein>
<feature type="compositionally biased region" description="Acidic residues" evidence="4">
    <location>
        <begin position="54"/>
        <end position="72"/>
    </location>
</feature>
<gene>
    <name evidence="6" type="ORF">PENANT_c009G03206</name>
</gene>
<comment type="caution">
    <text evidence="6">The sequence shown here is derived from an EMBL/GenBank/DDBJ whole genome shotgun (WGS) entry which is preliminary data.</text>
</comment>